<dbReference type="AlphaFoldDB" id="A0A8X6Y6S0"/>
<organism evidence="1 2">
    <name type="scientific">Trichonephila inaurata madagascariensis</name>
    <dbReference type="NCBI Taxonomy" id="2747483"/>
    <lineage>
        <taxon>Eukaryota</taxon>
        <taxon>Metazoa</taxon>
        <taxon>Ecdysozoa</taxon>
        <taxon>Arthropoda</taxon>
        <taxon>Chelicerata</taxon>
        <taxon>Arachnida</taxon>
        <taxon>Araneae</taxon>
        <taxon>Araneomorphae</taxon>
        <taxon>Entelegynae</taxon>
        <taxon>Araneoidea</taxon>
        <taxon>Nephilidae</taxon>
        <taxon>Trichonephila</taxon>
        <taxon>Trichonephila inaurata</taxon>
    </lineage>
</organism>
<dbReference type="InterPro" id="IPR012337">
    <property type="entry name" value="RNaseH-like_sf"/>
</dbReference>
<evidence type="ECO:0000313" key="1">
    <source>
        <dbReference type="EMBL" id="GFY67135.1"/>
    </source>
</evidence>
<dbReference type="InterPro" id="IPR036397">
    <property type="entry name" value="RNaseH_sf"/>
</dbReference>
<keyword evidence="2" id="KW-1185">Reference proteome</keyword>
<gene>
    <name evidence="1" type="ORF">TNIN_461781</name>
</gene>
<protein>
    <recommendedName>
        <fullName evidence="3">Integrase catalytic domain-containing protein</fullName>
    </recommendedName>
</protein>
<dbReference type="Proteomes" id="UP000886998">
    <property type="component" value="Unassembled WGS sequence"/>
</dbReference>
<reference evidence="1" key="1">
    <citation type="submission" date="2020-08" db="EMBL/GenBank/DDBJ databases">
        <title>Multicomponent nature underlies the extraordinary mechanical properties of spider dragline silk.</title>
        <authorList>
            <person name="Kono N."/>
            <person name="Nakamura H."/>
            <person name="Mori M."/>
            <person name="Yoshida Y."/>
            <person name="Ohtoshi R."/>
            <person name="Malay A.D."/>
            <person name="Moran D.A.P."/>
            <person name="Tomita M."/>
            <person name="Numata K."/>
            <person name="Arakawa K."/>
        </authorList>
    </citation>
    <scope>NUCLEOTIDE SEQUENCE</scope>
</reference>
<sequence>MGNDLEIFCDVSREKVRALCAIGPFPPSDGFNLPVDGVLIVGYTRCTEAIPVSILPTEAVAKASSLTDIAYGVPAIRTTDQEASSSLCLLQPGNVGNTTNSNHLYHPSLNGMVERLHRTFQASWSGVTIQNGQSLYQWSCWVCECASRKTSMHPALKWYLKNHCASRRNL</sequence>
<name>A0A8X6Y6S0_9ARAC</name>
<proteinExistence type="predicted"/>
<dbReference type="Gene3D" id="3.30.420.10">
    <property type="entry name" value="Ribonuclease H-like superfamily/Ribonuclease H"/>
    <property type="match status" value="1"/>
</dbReference>
<evidence type="ECO:0000313" key="2">
    <source>
        <dbReference type="Proteomes" id="UP000886998"/>
    </source>
</evidence>
<accession>A0A8X6Y6S0</accession>
<evidence type="ECO:0008006" key="3">
    <source>
        <dbReference type="Google" id="ProtNLM"/>
    </source>
</evidence>
<dbReference type="EMBL" id="BMAV01016416">
    <property type="protein sequence ID" value="GFY67135.1"/>
    <property type="molecule type" value="Genomic_DNA"/>
</dbReference>
<dbReference type="SUPFAM" id="SSF53098">
    <property type="entry name" value="Ribonuclease H-like"/>
    <property type="match status" value="1"/>
</dbReference>
<dbReference type="GO" id="GO:0003676">
    <property type="term" value="F:nucleic acid binding"/>
    <property type="evidence" value="ECO:0007669"/>
    <property type="project" value="InterPro"/>
</dbReference>
<dbReference type="OrthoDB" id="1731372at2759"/>
<comment type="caution">
    <text evidence="1">The sequence shown here is derived from an EMBL/GenBank/DDBJ whole genome shotgun (WGS) entry which is preliminary data.</text>
</comment>